<dbReference type="OrthoDB" id="341421at2759"/>
<evidence type="ECO:0000313" key="2">
    <source>
        <dbReference type="Proteomes" id="UP000284706"/>
    </source>
</evidence>
<organism evidence="1 2">
    <name type="scientific">Gymnopilus dilepis</name>
    <dbReference type="NCBI Taxonomy" id="231916"/>
    <lineage>
        <taxon>Eukaryota</taxon>
        <taxon>Fungi</taxon>
        <taxon>Dikarya</taxon>
        <taxon>Basidiomycota</taxon>
        <taxon>Agaricomycotina</taxon>
        <taxon>Agaricomycetes</taxon>
        <taxon>Agaricomycetidae</taxon>
        <taxon>Agaricales</taxon>
        <taxon>Agaricineae</taxon>
        <taxon>Hymenogastraceae</taxon>
        <taxon>Gymnopilus</taxon>
    </lineage>
</organism>
<evidence type="ECO:0000313" key="1">
    <source>
        <dbReference type="EMBL" id="PPQ76022.1"/>
    </source>
</evidence>
<comment type="caution">
    <text evidence="1">The sequence shown here is derived from an EMBL/GenBank/DDBJ whole genome shotgun (WGS) entry which is preliminary data.</text>
</comment>
<dbReference type="Proteomes" id="UP000284706">
    <property type="component" value="Unassembled WGS sequence"/>
</dbReference>
<dbReference type="AlphaFoldDB" id="A0A409WBX4"/>
<dbReference type="InParanoid" id="A0A409WBX4"/>
<accession>A0A409WBX4</accession>
<dbReference type="EMBL" id="NHYE01005204">
    <property type="protein sequence ID" value="PPQ76022.1"/>
    <property type="molecule type" value="Genomic_DNA"/>
</dbReference>
<gene>
    <name evidence="1" type="ORF">CVT26_005551</name>
</gene>
<keyword evidence="2" id="KW-1185">Reference proteome</keyword>
<dbReference type="STRING" id="231916.A0A409WBX4"/>
<sequence>MPGSSERVVPLTPERKAEAEALGPLFTIDYMGTCAASVMFQTRLCRKNKTIVDTRDAFMRRMGSLGPQAWVPRRRVVEWMDPNIEGRGWFATLYVYEIVKASAKREVSDLESDEPGFSHEDYAKLTEWHTHRFMAMCMCIFHDDKAIEWVRGTYVTEDQVMRRDFEMNPLAISADANPERFFTPEELRMIPFPPIFTVTPDTVKPCLLESDVNKIDSVRAQDPKLKANPAPVPQSVRARVIGDKDTRVSFPGSLWQLKHYRVSRDGHGQRTNDGAGLDSRDLLYYMIFEVSEASHIQYQALFITSQL</sequence>
<reference evidence="1 2" key="1">
    <citation type="journal article" date="2018" name="Evol. Lett.">
        <title>Horizontal gene cluster transfer increased hallucinogenic mushroom diversity.</title>
        <authorList>
            <person name="Reynolds H.T."/>
            <person name="Vijayakumar V."/>
            <person name="Gluck-Thaler E."/>
            <person name="Korotkin H.B."/>
            <person name="Matheny P.B."/>
            <person name="Slot J.C."/>
        </authorList>
    </citation>
    <scope>NUCLEOTIDE SEQUENCE [LARGE SCALE GENOMIC DNA]</scope>
    <source>
        <strain evidence="1 2">SRW20</strain>
    </source>
</reference>
<name>A0A409WBX4_9AGAR</name>
<proteinExistence type="predicted"/>
<protein>
    <submittedName>
        <fullName evidence="1">Uncharacterized protein</fullName>
    </submittedName>
</protein>